<feature type="compositionally biased region" description="Basic and acidic residues" evidence="1">
    <location>
        <begin position="678"/>
        <end position="697"/>
    </location>
</feature>
<evidence type="ECO:0000313" key="2">
    <source>
        <dbReference type="EMBL" id="CAB3978373.1"/>
    </source>
</evidence>
<keyword evidence="3" id="KW-1185">Reference proteome</keyword>
<dbReference type="AlphaFoldDB" id="A0A7D9D8F4"/>
<dbReference type="Gene3D" id="3.40.50.300">
    <property type="entry name" value="P-loop containing nucleotide triphosphate hydrolases"/>
    <property type="match status" value="1"/>
</dbReference>
<dbReference type="EMBL" id="CACRXK020000108">
    <property type="protein sequence ID" value="CAB3978373.1"/>
    <property type="molecule type" value="Genomic_DNA"/>
</dbReference>
<feature type="region of interest" description="Disordered" evidence="1">
    <location>
        <begin position="651"/>
        <end position="756"/>
    </location>
</feature>
<name>A0A7D9D8F4_PARCT</name>
<proteinExistence type="predicted"/>
<organism evidence="2 3">
    <name type="scientific">Paramuricea clavata</name>
    <name type="common">Red gorgonian</name>
    <name type="synonym">Violescent sea-whip</name>
    <dbReference type="NCBI Taxonomy" id="317549"/>
    <lineage>
        <taxon>Eukaryota</taxon>
        <taxon>Metazoa</taxon>
        <taxon>Cnidaria</taxon>
        <taxon>Anthozoa</taxon>
        <taxon>Octocorallia</taxon>
        <taxon>Malacalcyonacea</taxon>
        <taxon>Plexauridae</taxon>
        <taxon>Paramuricea</taxon>
    </lineage>
</organism>
<dbReference type="OrthoDB" id="5976409at2759"/>
<feature type="compositionally biased region" description="Basic and acidic residues" evidence="1">
    <location>
        <begin position="710"/>
        <end position="723"/>
    </location>
</feature>
<comment type="caution">
    <text evidence="2">The sequence shown here is derived from an EMBL/GenBank/DDBJ whole genome shotgun (WGS) entry which is preliminary data.</text>
</comment>
<dbReference type="SUPFAM" id="SSF52540">
    <property type="entry name" value="P-loop containing nucleoside triphosphate hydrolases"/>
    <property type="match status" value="1"/>
</dbReference>
<dbReference type="InterPro" id="IPR027417">
    <property type="entry name" value="P-loop_NTPase"/>
</dbReference>
<dbReference type="Proteomes" id="UP001152795">
    <property type="component" value="Unassembled WGS sequence"/>
</dbReference>
<feature type="compositionally biased region" description="Polar residues" evidence="1">
    <location>
        <begin position="724"/>
        <end position="737"/>
    </location>
</feature>
<accession>A0A7D9D8F4</accession>
<reference evidence="2" key="1">
    <citation type="submission" date="2020-04" db="EMBL/GenBank/DDBJ databases">
        <authorList>
            <person name="Alioto T."/>
            <person name="Alioto T."/>
            <person name="Gomez Garrido J."/>
        </authorList>
    </citation>
    <scope>NUCLEOTIDE SEQUENCE</scope>
    <source>
        <strain evidence="2">A484AB</strain>
    </source>
</reference>
<protein>
    <submittedName>
        <fullName evidence="2">Uncharacterized protein</fullName>
    </submittedName>
</protein>
<feature type="compositionally biased region" description="Polar residues" evidence="1">
    <location>
        <begin position="700"/>
        <end position="709"/>
    </location>
</feature>
<gene>
    <name evidence="2" type="ORF">PACLA_8A049826</name>
</gene>
<evidence type="ECO:0000313" key="3">
    <source>
        <dbReference type="Proteomes" id="UP001152795"/>
    </source>
</evidence>
<sequence>MPPRPHKQLDSKRIEDSLRANILPLITEQLEAVACRAVWRVRETDIDIARNQIASKRLRLDQVVSSMNGVQFFFSCVTSVMCNAKSAKDDDNEASYTPESYPAIAYFVVYKECATCNEKILFSTIHNEELDAEVSRIRVRKSSDSNNEMEKAAKQLFQVVKDHSNNTIQEMLQISNAYCYKNSEGTPSDDDEEDDQPEFVSTHFPNVPCCIIVVNESEFRDRVATAVTKLESDGLVVDLGNACVVKLDNPPFSSNNDVAALINNIDKCMKLCDHALYRSEIYTKPEGSNLTFVKMMDVTSYLHKLLANEVLRDKLIQHFQAVDRLLSHPACAIIQQIKFDVDLIEVSNGYCFSIKARKFIVCPIPESMRGKLSPRSFVPYDSSKPPKPGYFREGIVNSFPDDDVRVRFLNKLYQCLLAFSMPHKVRKLVVVGPKDSGKTSWSNIFHRVIPASYIASLTNERQFSAAMINNETKLVLVDEWSASTMQSDLAKCILQGGWMVSAVKHGLPKTVLNNSPFYITTNNLPNFGKEEDDNVKRRIEIFTTTSFPQSLPGIDKWIYDHAMDCIAWIAEEINANREHIDRHELWYEPNHSGPLTIAANEGESLFSDEHVRRISNADLREEDAPIVEELSQTIHDGFAVELRSRRLARKRRAARGELNSDDDSTSEEVQEHNNSSSDGEKRRDDMEGCRLTEDNVVKESPQTKSTTLAESRDGETTHNERSKTTTVSVEQPLNDDQLSNDEETMDSGTERTDNARANTEASAVTVEQLLPVKLPQPTNEASPDEEIWLYENEKGELLSFNERRDKAKLKRTKKERDFWTIADPNIDAWMLVTGQKRDVFNIESFVQQNREIVEEIGQVRKNVKVLILRSRCPLVKALQEIERRERGEESEEQVEVPSQTYWTTFKSWRPW</sequence>
<evidence type="ECO:0000256" key="1">
    <source>
        <dbReference type="SAM" id="MobiDB-lite"/>
    </source>
</evidence>
<feature type="compositionally biased region" description="Acidic residues" evidence="1">
    <location>
        <begin position="659"/>
        <end position="668"/>
    </location>
</feature>